<evidence type="ECO:0000256" key="3">
    <source>
        <dbReference type="ARBA" id="ARBA00023163"/>
    </source>
</evidence>
<evidence type="ECO:0000313" key="6">
    <source>
        <dbReference type="EMBL" id="KAJ3784915.1"/>
    </source>
</evidence>
<feature type="region of interest" description="Disordered" evidence="5">
    <location>
        <begin position="315"/>
        <end position="443"/>
    </location>
</feature>
<keyword evidence="3" id="KW-0804">Transcription</keyword>
<dbReference type="EMBL" id="MU793359">
    <property type="protein sequence ID" value="KAJ3784915.1"/>
    <property type="molecule type" value="Genomic_DNA"/>
</dbReference>
<comment type="caution">
    <text evidence="6">The sequence shown here is derived from an EMBL/GenBank/DDBJ whole genome shotgun (WGS) entry which is preliminary data.</text>
</comment>
<name>A0AA38L585_9AGAR</name>
<protein>
    <recommendedName>
        <fullName evidence="8">LisH domain-containing protein</fullName>
    </recommendedName>
</protein>
<feature type="compositionally biased region" description="Pro residues" evidence="5">
    <location>
        <begin position="414"/>
        <end position="424"/>
    </location>
</feature>
<gene>
    <name evidence="6" type="ORF">GGU10DRAFT_14081</name>
</gene>
<reference evidence="6" key="1">
    <citation type="submission" date="2022-08" db="EMBL/GenBank/DDBJ databases">
        <authorList>
            <consortium name="DOE Joint Genome Institute"/>
            <person name="Min B."/>
            <person name="Riley R."/>
            <person name="Sierra-Patev S."/>
            <person name="Naranjo-Ortiz M."/>
            <person name="Looney B."/>
            <person name="Konkel Z."/>
            <person name="Slot J.C."/>
            <person name="Sakamoto Y."/>
            <person name="Steenwyk J.L."/>
            <person name="Rokas A."/>
            <person name="Carro J."/>
            <person name="Camarero S."/>
            <person name="Ferreira P."/>
            <person name="Molpeceres G."/>
            <person name="Ruiz-Duenas F.J."/>
            <person name="Serrano A."/>
            <person name="Henrissat B."/>
            <person name="Drula E."/>
            <person name="Hughes K.W."/>
            <person name="Mata J.L."/>
            <person name="Ishikawa N.K."/>
            <person name="Vargas-Isla R."/>
            <person name="Ushijima S."/>
            <person name="Smith C.A."/>
            <person name="Ahrendt S."/>
            <person name="Andreopoulos W."/>
            <person name="He G."/>
            <person name="Labutti K."/>
            <person name="Lipzen A."/>
            <person name="Ng V."/>
            <person name="Sandor L."/>
            <person name="Barry K."/>
            <person name="Martinez A.T."/>
            <person name="Xiao Y."/>
            <person name="Gibbons J.G."/>
            <person name="Terashima K."/>
            <person name="Hibbett D.S."/>
            <person name="Grigoriev I.V."/>
        </authorList>
    </citation>
    <scope>NUCLEOTIDE SEQUENCE</scope>
    <source>
        <strain evidence="6">TFB10291</strain>
    </source>
</reference>
<keyword evidence="7" id="KW-1185">Reference proteome</keyword>
<accession>A0AA38L585</accession>
<evidence type="ECO:0000313" key="7">
    <source>
        <dbReference type="Proteomes" id="UP001163798"/>
    </source>
</evidence>
<evidence type="ECO:0000256" key="4">
    <source>
        <dbReference type="ARBA" id="ARBA00023242"/>
    </source>
</evidence>
<feature type="compositionally biased region" description="Basic and acidic residues" evidence="5">
    <location>
        <begin position="564"/>
        <end position="575"/>
    </location>
</feature>
<feature type="compositionally biased region" description="Low complexity" evidence="5">
    <location>
        <begin position="162"/>
        <end position="173"/>
    </location>
</feature>
<feature type="compositionally biased region" description="Low complexity" evidence="5">
    <location>
        <begin position="611"/>
        <end position="622"/>
    </location>
</feature>
<feature type="compositionally biased region" description="Low complexity" evidence="5">
    <location>
        <begin position="397"/>
        <end position="413"/>
    </location>
</feature>
<dbReference type="Proteomes" id="UP001163798">
    <property type="component" value="Unassembled WGS sequence"/>
</dbReference>
<feature type="compositionally biased region" description="Low complexity" evidence="5">
    <location>
        <begin position="137"/>
        <end position="149"/>
    </location>
</feature>
<feature type="region of interest" description="Disordered" evidence="5">
    <location>
        <begin position="109"/>
        <end position="259"/>
    </location>
</feature>
<feature type="compositionally biased region" description="Low complexity" evidence="5">
    <location>
        <begin position="1"/>
        <end position="15"/>
    </location>
</feature>
<feature type="region of interest" description="Disordered" evidence="5">
    <location>
        <begin position="523"/>
        <end position="660"/>
    </location>
</feature>
<dbReference type="PANTHER" id="PTHR45093">
    <property type="entry name" value="TRANSCRIPTION ACTIVATOR MSS11"/>
    <property type="match status" value="1"/>
</dbReference>
<feature type="compositionally biased region" description="Low complexity" evidence="5">
    <location>
        <begin position="425"/>
        <end position="435"/>
    </location>
</feature>
<feature type="region of interest" description="Disordered" evidence="5">
    <location>
        <begin position="1"/>
        <end position="23"/>
    </location>
</feature>
<evidence type="ECO:0000256" key="5">
    <source>
        <dbReference type="SAM" id="MobiDB-lite"/>
    </source>
</evidence>
<dbReference type="PANTHER" id="PTHR45093:SF2">
    <property type="entry name" value="LISH DOMAIN-CONTAINING PROTEIN"/>
    <property type="match status" value="1"/>
</dbReference>
<feature type="compositionally biased region" description="Pro residues" evidence="5">
    <location>
        <begin position="601"/>
        <end position="610"/>
    </location>
</feature>
<dbReference type="PROSITE" id="PS50896">
    <property type="entry name" value="LISH"/>
    <property type="match status" value="1"/>
</dbReference>
<keyword evidence="2" id="KW-0805">Transcription regulation</keyword>
<dbReference type="GO" id="GO:0005634">
    <property type="term" value="C:nucleus"/>
    <property type="evidence" value="ECO:0007669"/>
    <property type="project" value="UniProtKB-SubCell"/>
</dbReference>
<keyword evidence="4" id="KW-0539">Nucleus</keyword>
<evidence type="ECO:0000256" key="1">
    <source>
        <dbReference type="ARBA" id="ARBA00004123"/>
    </source>
</evidence>
<evidence type="ECO:0008006" key="8">
    <source>
        <dbReference type="Google" id="ProtNLM"/>
    </source>
</evidence>
<organism evidence="6 7">
    <name type="scientific">Lentinula aff. detonsa</name>
    <dbReference type="NCBI Taxonomy" id="2804958"/>
    <lineage>
        <taxon>Eukaryota</taxon>
        <taxon>Fungi</taxon>
        <taxon>Dikarya</taxon>
        <taxon>Basidiomycota</taxon>
        <taxon>Agaricomycotina</taxon>
        <taxon>Agaricomycetes</taxon>
        <taxon>Agaricomycetidae</taxon>
        <taxon>Agaricales</taxon>
        <taxon>Marasmiineae</taxon>
        <taxon>Omphalotaceae</taxon>
        <taxon>Lentinula</taxon>
    </lineage>
</organism>
<dbReference type="AlphaFoldDB" id="A0AA38L585"/>
<sequence>MSSASQPGPSHSSAQNDPNYPQSPLSWEGDRMFNIYIYDYCFKRGFQKTARELLIEADLPPESQPPINARQGLLFEWWSVFWVLFTAKASGNGSEDALIYTQHQTAQNNNRLRGQPLPPPGHPRPNVNGLPLPASRPFPTTGPMTNGGPPSFPSGSHMNGIPPAQSQSFPQQPMAGPQRTSIGARGSTGGGPPFPSPTMANSPHNPGPPPMTIGQSPHLNPRMPPPPPNGIHQGPGQLLGSYPMNRPPSRTASPGQMSGMMHLSPAMSSRLVPNDPRGSQDPLTQELQKIPPHAFNGLRDELGLAGKDIHTMTIDEKQRINIQWRQKGPPGRKTGPPNATAGPSTMHPPQRRTGKRNSTSPREDPDNVPGTGSPPTKKPRRSPIDPPTGPVYPLHAPQPGQAPSGQPGSSMGPPGVPGPGPGPGQPNMGGMRPSIPGGPPGGPMNVNGFGLMAGGGMGVMGPGGMNPASQHSMNAMSPPMSGGLPSQSGMMAPQMQPMNPPGRPPPLEGHSQYRNTLTYFHQRQLGGSPSDPAFGVGPGPNNRMPKHGSGLPMPPPSPGMNKDGSAKDMHMKMDGSPRGGPPHPSSAGMTPTSSGTANGPPSTPAPPGRPPSSQNPTPNSGLNPGGPPPPQQSMDHSPGSMLGNQSMPGPMSGMIPNGVGDIGGLGPGMVGMNSGMNPMTSMGPDIPFTDFMNDIGGLDTFDTNIFQSTGGDLNFERDFGQWFNPNDQALEDPLDPMK</sequence>
<proteinExistence type="predicted"/>
<dbReference type="InterPro" id="IPR006594">
    <property type="entry name" value="LisH"/>
</dbReference>
<evidence type="ECO:0000256" key="2">
    <source>
        <dbReference type="ARBA" id="ARBA00023015"/>
    </source>
</evidence>
<comment type="subcellular location">
    <subcellularLocation>
        <location evidence="1">Nucleus</location>
    </subcellularLocation>
</comment>